<dbReference type="InParanoid" id="A0A6C2YPL0"/>
<dbReference type="GO" id="GO:0016787">
    <property type="term" value="F:hydrolase activity"/>
    <property type="evidence" value="ECO:0007669"/>
    <property type="project" value="UniProtKB-KW"/>
</dbReference>
<keyword evidence="1" id="KW-0378">Hydrolase</keyword>
<gene>
    <name evidence="1" type="ORF">GMBLW1_06260</name>
</gene>
<dbReference type="Gene3D" id="3.40.50.850">
    <property type="entry name" value="Isochorismatase-like"/>
    <property type="match status" value="1"/>
</dbReference>
<dbReference type="EMBL" id="LR593887">
    <property type="protein sequence ID" value="VTS04040.1"/>
    <property type="molecule type" value="Genomic_DNA"/>
</dbReference>
<sequence length="331" mass="35838">MIVVVGFASLSGQSPGKVATPAIGKFSQNVNGKTTIPPMLTGSPTVPSIAPDARSATAPPVRPVVPGDFLLKTRRQTAADAGLWAKSTASTPWKVSETAILVCDMWDDIYCQMAAQRIRVMVPKMNAVLSAARSHGAMIIHCPSGTMTMYEGTPFRDRLKLAPRATPPVPIEAWCSEDSKVEPPLPIDVSKSACDDPVLGPVVRRYSRQHPGLDIAGYDGVSDSGEEIYSFCRANGIRNIAIMGVHTNMCILGRSFGIRQMTRLGMNVVLVRDLTDAMVDPREKPYVSHARGTEMIIEHIERYWCPTVLSNDFLETIPGSAGPIMPPPMLP</sequence>
<proteinExistence type="predicted"/>
<dbReference type="KEGG" id="tim:GMBLW1_06260"/>
<reference evidence="1" key="1">
    <citation type="submission" date="2019-04" db="EMBL/GenBank/DDBJ databases">
        <authorList>
            <consortium name="Science for Life Laboratories"/>
        </authorList>
    </citation>
    <scope>NUCLEOTIDE SEQUENCE</scope>
    <source>
        <strain evidence="1">MBLW1</strain>
    </source>
</reference>
<dbReference type="AlphaFoldDB" id="A0A6C2YPL0"/>
<dbReference type="Proteomes" id="UP000464378">
    <property type="component" value="Chromosome"/>
</dbReference>
<evidence type="ECO:0000313" key="2">
    <source>
        <dbReference type="Proteomes" id="UP000464378"/>
    </source>
</evidence>
<keyword evidence="2" id="KW-1185">Reference proteome</keyword>
<dbReference type="EMBL" id="LR586016">
    <property type="protein sequence ID" value="VIP03334.1"/>
    <property type="molecule type" value="Genomic_DNA"/>
</dbReference>
<dbReference type="SUPFAM" id="SSF52499">
    <property type="entry name" value="Isochorismatase-like hydrolases"/>
    <property type="match status" value="1"/>
</dbReference>
<dbReference type="InterPro" id="IPR036380">
    <property type="entry name" value="Isochorismatase-like_sf"/>
</dbReference>
<evidence type="ECO:0000313" key="1">
    <source>
        <dbReference type="EMBL" id="VIP03334.1"/>
    </source>
</evidence>
<name>A0A6C2YPL0_9BACT</name>
<protein>
    <submittedName>
        <fullName evidence="1">Uncharacterized protein</fullName>
    </submittedName>
</protein>
<accession>A0A6C2YPL0</accession>
<organism evidence="1">
    <name type="scientific">Tuwongella immobilis</name>
    <dbReference type="NCBI Taxonomy" id="692036"/>
    <lineage>
        <taxon>Bacteria</taxon>
        <taxon>Pseudomonadati</taxon>
        <taxon>Planctomycetota</taxon>
        <taxon>Planctomycetia</taxon>
        <taxon>Gemmatales</taxon>
        <taxon>Gemmataceae</taxon>
        <taxon>Tuwongella</taxon>
    </lineage>
</organism>